<evidence type="ECO:0000256" key="1">
    <source>
        <dbReference type="ARBA" id="ARBA00023015"/>
    </source>
</evidence>
<accession>A0A516GYM6</accession>
<proteinExistence type="predicted"/>
<evidence type="ECO:0000313" key="5">
    <source>
        <dbReference type="EMBL" id="QDO96607.1"/>
    </source>
</evidence>
<protein>
    <submittedName>
        <fullName evidence="5">Helix-turn-helix transcriptional regulator</fullName>
    </submittedName>
</protein>
<keyword evidence="2" id="KW-0238">DNA-binding</keyword>
<keyword evidence="1" id="KW-0805">Transcription regulation</keyword>
<dbReference type="SMART" id="SM00342">
    <property type="entry name" value="HTH_ARAC"/>
    <property type="match status" value="1"/>
</dbReference>
<keyword evidence="3" id="KW-0804">Transcription</keyword>
<dbReference type="GO" id="GO:0003700">
    <property type="term" value="F:DNA-binding transcription factor activity"/>
    <property type="evidence" value="ECO:0007669"/>
    <property type="project" value="InterPro"/>
</dbReference>
<dbReference type="Pfam" id="PF12833">
    <property type="entry name" value="HTH_18"/>
    <property type="match status" value="1"/>
</dbReference>
<dbReference type="InterPro" id="IPR018060">
    <property type="entry name" value="HTH_AraC"/>
</dbReference>
<dbReference type="OrthoDB" id="9793400at2"/>
<dbReference type="AlphaFoldDB" id="A0A516GYM6"/>
<dbReference type="PROSITE" id="PS01124">
    <property type="entry name" value="HTH_ARAC_FAMILY_2"/>
    <property type="match status" value="1"/>
</dbReference>
<evidence type="ECO:0000256" key="2">
    <source>
        <dbReference type="ARBA" id="ARBA00023125"/>
    </source>
</evidence>
<name>A0A516GYM6_9PROT</name>
<organism evidence="5 6">
    <name type="scientific">Ferrovibrio terrae</name>
    <dbReference type="NCBI Taxonomy" id="2594003"/>
    <lineage>
        <taxon>Bacteria</taxon>
        <taxon>Pseudomonadati</taxon>
        <taxon>Pseudomonadota</taxon>
        <taxon>Alphaproteobacteria</taxon>
        <taxon>Rhodospirillales</taxon>
        <taxon>Rhodospirillaceae</taxon>
        <taxon>Ferrovibrio</taxon>
    </lineage>
</organism>
<dbReference type="Gene3D" id="1.10.10.60">
    <property type="entry name" value="Homeodomain-like"/>
    <property type="match status" value="1"/>
</dbReference>
<feature type="domain" description="HTH araC/xylS-type" evidence="4">
    <location>
        <begin position="175"/>
        <end position="277"/>
    </location>
</feature>
<gene>
    <name evidence="5" type="ORF">FNB15_04650</name>
</gene>
<dbReference type="PANTHER" id="PTHR46796:SF15">
    <property type="entry name" value="BLL1074 PROTEIN"/>
    <property type="match status" value="1"/>
</dbReference>
<keyword evidence="6" id="KW-1185">Reference proteome</keyword>
<dbReference type="Pfam" id="PF20240">
    <property type="entry name" value="DUF6597"/>
    <property type="match status" value="1"/>
</dbReference>
<reference evidence="5 6" key="1">
    <citation type="submission" date="2019-07" db="EMBL/GenBank/DDBJ databases">
        <title>Genome sequencing for Ferrovibrio sp. K5.</title>
        <authorList>
            <person name="Park S.-J."/>
        </authorList>
    </citation>
    <scope>NUCLEOTIDE SEQUENCE [LARGE SCALE GENOMIC DNA]</scope>
    <source>
        <strain evidence="5 6">K5</strain>
    </source>
</reference>
<dbReference type="RefSeq" id="WP_144067588.1">
    <property type="nucleotide sequence ID" value="NZ_CP041636.1"/>
</dbReference>
<dbReference type="GO" id="GO:0043565">
    <property type="term" value="F:sequence-specific DNA binding"/>
    <property type="evidence" value="ECO:0007669"/>
    <property type="project" value="InterPro"/>
</dbReference>
<dbReference type="InterPro" id="IPR046532">
    <property type="entry name" value="DUF6597"/>
</dbReference>
<evidence type="ECO:0000259" key="4">
    <source>
        <dbReference type="PROSITE" id="PS01124"/>
    </source>
</evidence>
<dbReference type="InterPro" id="IPR009057">
    <property type="entry name" value="Homeodomain-like_sf"/>
</dbReference>
<evidence type="ECO:0000256" key="3">
    <source>
        <dbReference type="ARBA" id="ARBA00023163"/>
    </source>
</evidence>
<sequence>MKVIRQQGPRGNWEMAFAGPSRPLAGLVDTYIGYDERDTAFTRRHELPGLFAVLIVNLGEPITIIDTAGYVIPVRSGDGFGAGLSEAYAVSESSGSQRGFQVMFTPLGARRFFGLPLHHLANRVFSLHDLLGAARATALIDGLQAANDWATGFRHLDAAILSRLATDADFDLAGARQTAWALRRLQQEGGRLSIAALADEVGCSRKHLAVGFREHVGIAPKTVARLLRFRQVLQLVDMAERVDWSAIAQEAGYADQSHFSNDFRQITGRSPGAYLALRLPDQVGLPVG</sequence>
<dbReference type="Proteomes" id="UP000317496">
    <property type="component" value="Chromosome"/>
</dbReference>
<dbReference type="EMBL" id="CP041636">
    <property type="protein sequence ID" value="QDO96607.1"/>
    <property type="molecule type" value="Genomic_DNA"/>
</dbReference>
<dbReference type="InterPro" id="IPR050204">
    <property type="entry name" value="AraC_XylS_family_regulators"/>
</dbReference>
<dbReference type="KEGG" id="fer:FNB15_04650"/>
<evidence type="ECO:0000313" key="6">
    <source>
        <dbReference type="Proteomes" id="UP000317496"/>
    </source>
</evidence>
<dbReference type="SUPFAM" id="SSF46689">
    <property type="entry name" value="Homeodomain-like"/>
    <property type="match status" value="1"/>
</dbReference>
<dbReference type="PANTHER" id="PTHR46796">
    <property type="entry name" value="HTH-TYPE TRANSCRIPTIONAL ACTIVATOR RHAS-RELATED"/>
    <property type="match status" value="1"/>
</dbReference>